<protein>
    <recommendedName>
        <fullName evidence="3">Copper amine oxidase N-terminal domain-containing protein</fullName>
    </recommendedName>
</protein>
<gene>
    <name evidence="1" type="ORF">BBG48_001175</name>
</gene>
<sequence length="667" mass="76971">MKKFNLSVSIIFALLLFIAGISSSFAINIDGEDSVPQEANHYYFDKFLYDDGKFLYFSIQKADSSIPIEDKDLKVAKIDLNLKSNAVLLSDDEKTKILSQYEKLNLKKVRICENRDGYKGVDEECVLGRQNNTLIDKSKGLFLIDLKDYISDNDKFYAENKNYQKTDIYVSATRFEIDKEYYIYGINTRYSLSIPPPYTPSFYDVIAVKNGKVSKLNVSKEFDLDKVYKNSDGSFFLAGTNEKGRYDRQEMIYHLSADGKLTNINSLVSKQGINAGYMGWQNDKLVFYVNQKYTGIAAPNYKYEFYQVDNNLKVTKRTEKRIVGKKDYTMYLFKGDIFNYLSSQNHIYTFDNYSEKIIDLTANKAGNIDFNPNNYKLSEPIGKFESTKEVIELSTNPETNGFKPFPIYKVDNKPYIVAEDLVYIGFEHIWDENYRISAFVGAEPKKGNPARKFNDGDIYHSDVVILIDNNKVYAKNIGGFSLIPVDKKNIYGIVDKKTYKPVVMDKNNPDYKYGPEYANRKEVSVKIPNKDKITVNGQAIDNKTRKYPFIKYKDITYVPMTTSDMSFMGAKIDWNYKTRKLSVTTIDKYGAYIPDLAQKTNPLIGTATIPEYDITVQALKVDNTKEQYPLLNFRDVTYFPLTWRFCTEQFGWNYNWSENIGLVITSH</sequence>
<proteinExistence type="predicted"/>
<organism evidence="1 2">
    <name type="scientific">Criibacterium bergeronii</name>
    <dbReference type="NCBI Taxonomy" id="1871336"/>
    <lineage>
        <taxon>Bacteria</taxon>
        <taxon>Bacillati</taxon>
        <taxon>Bacillota</taxon>
        <taxon>Clostridia</taxon>
        <taxon>Peptostreptococcales</taxon>
        <taxon>Filifactoraceae</taxon>
        <taxon>Criibacterium</taxon>
    </lineage>
</organism>
<evidence type="ECO:0008006" key="3">
    <source>
        <dbReference type="Google" id="ProtNLM"/>
    </source>
</evidence>
<dbReference type="AlphaFoldDB" id="A0A371INB3"/>
<comment type="caution">
    <text evidence="1">The sequence shown here is derived from an EMBL/GenBank/DDBJ whole genome shotgun (WGS) entry which is preliminary data.</text>
</comment>
<keyword evidence="2" id="KW-1185">Reference proteome</keyword>
<name>A0A371INB3_9FIRM</name>
<dbReference type="Proteomes" id="UP000093352">
    <property type="component" value="Unassembled WGS sequence"/>
</dbReference>
<dbReference type="EMBL" id="MBEW02000002">
    <property type="protein sequence ID" value="RDY21985.1"/>
    <property type="molecule type" value="Genomic_DNA"/>
</dbReference>
<reference evidence="1 2" key="1">
    <citation type="journal article" date="2016" name="Genome Announc.">
        <title>Draft Genome Sequence of Criibacterium bergeronii gen. nov., sp. nov., Strain CCRI-22567T, Isolated from a Vaginal Sample from a Woman with Bacterial Vaginosis.</title>
        <authorList>
            <person name="Maheux A.F."/>
            <person name="Berube E."/>
            <person name="Boudreau D.K."/>
            <person name="Raymond F."/>
            <person name="Corbeil J."/>
            <person name="Roy P.H."/>
            <person name="Boissinot M."/>
            <person name="Omar R.F."/>
        </authorList>
    </citation>
    <scope>NUCLEOTIDE SEQUENCE [LARGE SCALE GENOMIC DNA]</scope>
    <source>
        <strain evidence="1 2">CCRI-22567</strain>
    </source>
</reference>
<dbReference type="RefSeq" id="WP_068912109.1">
    <property type="nucleotide sequence ID" value="NZ_MBEW02000002.1"/>
</dbReference>
<accession>A0A371INB3</accession>
<evidence type="ECO:0000313" key="1">
    <source>
        <dbReference type="EMBL" id="RDY21985.1"/>
    </source>
</evidence>
<evidence type="ECO:0000313" key="2">
    <source>
        <dbReference type="Proteomes" id="UP000093352"/>
    </source>
</evidence>